<comment type="similarity">
    <text evidence="2">Belongs to the NAD(P)-dependent epimerase/dehydratase family. Dihydroflavonol-4-reductase subfamily.</text>
</comment>
<gene>
    <name evidence="4" type="ORF">ASPFODRAFT_64842</name>
</gene>
<name>A0A1M3T5Q1_ASPLC</name>
<dbReference type="AlphaFoldDB" id="A0A1M3T5Q1"/>
<evidence type="ECO:0000256" key="2">
    <source>
        <dbReference type="ARBA" id="ARBA00023445"/>
    </source>
</evidence>
<reference evidence="5" key="1">
    <citation type="journal article" date="2017" name="Genome Biol.">
        <title>Comparative genomics reveals high biological diversity and specific adaptations in the industrially and medically important fungal genus Aspergillus.</title>
        <authorList>
            <person name="de Vries R.P."/>
            <person name="Riley R."/>
            <person name="Wiebenga A."/>
            <person name="Aguilar-Osorio G."/>
            <person name="Amillis S."/>
            <person name="Uchima C.A."/>
            <person name="Anderluh G."/>
            <person name="Asadollahi M."/>
            <person name="Askin M."/>
            <person name="Barry K."/>
            <person name="Battaglia E."/>
            <person name="Bayram O."/>
            <person name="Benocci T."/>
            <person name="Braus-Stromeyer S.A."/>
            <person name="Caldana C."/>
            <person name="Canovas D."/>
            <person name="Cerqueira G.C."/>
            <person name="Chen F."/>
            <person name="Chen W."/>
            <person name="Choi C."/>
            <person name="Clum A."/>
            <person name="Dos Santos R.A."/>
            <person name="Damasio A.R."/>
            <person name="Diallinas G."/>
            <person name="Emri T."/>
            <person name="Fekete E."/>
            <person name="Flipphi M."/>
            <person name="Freyberg S."/>
            <person name="Gallo A."/>
            <person name="Gournas C."/>
            <person name="Habgood R."/>
            <person name="Hainaut M."/>
            <person name="Harispe M.L."/>
            <person name="Henrissat B."/>
            <person name="Hilden K.S."/>
            <person name="Hope R."/>
            <person name="Hossain A."/>
            <person name="Karabika E."/>
            <person name="Karaffa L."/>
            <person name="Karanyi Z."/>
            <person name="Krasevec N."/>
            <person name="Kuo A."/>
            <person name="Kusch H."/>
            <person name="LaButti K."/>
            <person name="Lagendijk E.L."/>
            <person name="Lapidus A."/>
            <person name="Levasseur A."/>
            <person name="Lindquist E."/>
            <person name="Lipzen A."/>
            <person name="Logrieco A.F."/>
            <person name="MacCabe A."/>
            <person name="Maekelae M.R."/>
            <person name="Malavazi I."/>
            <person name="Melin P."/>
            <person name="Meyer V."/>
            <person name="Mielnichuk N."/>
            <person name="Miskei M."/>
            <person name="Molnar A.P."/>
            <person name="Mule G."/>
            <person name="Ngan C.Y."/>
            <person name="Orejas M."/>
            <person name="Orosz E."/>
            <person name="Ouedraogo J.P."/>
            <person name="Overkamp K.M."/>
            <person name="Park H.-S."/>
            <person name="Perrone G."/>
            <person name="Piumi F."/>
            <person name="Punt P.J."/>
            <person name="Ram A.F."/>
            <person name="Ramon A."/>
            <person name="Rauscher S."/>
            <person name="Record E."/>
            <person name="Riano-Pachon D.M."/>
            <person name="Robert V."/>
            <person name="Roehrig J."/>
            <person name="Ruller R."/>
            <person name="Salamov A."/>
            <person name="Salih N.S."/>
            <person name="Samson R.A."/>
            <person name="Sandor E."/>
            <person name="Sanguinetti M."/>
            <person name="Schuetze T."/>
            <person name="Sepcic K."/>
            <person name="Shelest E."/>
            <person name="Sherlock G."/>
            <person name="Sophianopoulou V."/>
            <person name="Squina F.M."/>
            <person name="Sun H."/>
            <person name="Susca A."/>
            <person name="Todd R.B."/>
            <person name="Tsang A."/>
            <person name="Unkles S.E."/>
            <person name="van de Wiele N."/>
            <person name="van Rossen-Uffink D."/>
            <person name="Oliveira J.V."/>
            <person name="Vesth T.C."/>
            <person name="Visser J."/>
            <person name="Yu J.-H."/>
            <person name="Zhou M."/>
            <person name="Andersen M.R."/>
            <person name="Archer D.B."/>
            <person name="Baker S.E."/>
            <person name="Benoit I."/>
            <person name="Brakhage A.A."/>
            <person name="Braus G.H."/>
            <person name="Fischer R."/>
            <person name="Frisvad J.C."/>
            <person name="Goldman G.H."/>
            <person name="Houbraken J."/>
            <person name="Oakley B."/>
            <person name="Pocsi I."/>
            <person name="Scazzocchio C."/>
            <person name="Seiboth B."/>
            <person name="vanKuyk P.A."/>
            <person name="Wortman J."/>
            <person name="Dyer P.S."/>
            <person name="Grigoriev I.V."/>
        </authorList>
    </citation>
    <scope>NUCLEOTIDE SEQUENCE [LARGE SCALE GENOMIC DNA]</scope>
    <source>
        <strain evidence="5">CBS 106.47</strain>
    </source>
</reference>
<accession>A0A1M3T5Q1</accession>
<feature type="domain" description="NAD-dependent epimerase/dehydratase" evidence="3">
    <location>
        <begin position="15"/>
        <end position="266"/>
    </location>
</feature>
<dbReference type="FunFam" id="3.40.50.720:FF:000426">
    <property type="entry name" value="Aldehyde reductase 2"/>
    <property type="match status" value="1"/>
</dbReference>
<dbReference type="EMBL" id="KV878249">
    <property type="protein sequence ID" value="OJZ82079.1"/>
    <property type="molecule type" value="Genomic_DNA"/>
</dbReference>
<dbReference type="InterPro" id="IPR036291">
    <property type="entry name" value="NAD(P)-bd_dom_sf"/>
</dbReference>
<dbReference type="VEuPathDB" id="FungiDB:ASPFODRAFT_64842"/>
<dbReference type="PANTHER" id="PTHR10366">
    <property type="entry name" value="NAD DEPENDENT EPIMERASE/DEHYDRATASE"/>
    <property type="match status" value="1"/>
</dbReference>
<dbReference type="SUPFAM" id="SSF51735">
    <property type="entry name" value="NAD(P)-binding Rossmann-fold domains"/>
    <property type="match status" value="1"/>
</dbReference>
<dbReference type="InterPro" id="IPR050425">
    <property type="entry name" value="NAD(P)_dehydrat-like"/>
</dbReference>
<sequence>MPFAGRTIIPPGALILVTGVNGQIGSHVARQLLEAGYRVRGTVRDSSKSKWVHGLFDQKPGKGRFESVVIKDITADGAFNDAMKGVSAIAHVASTVNMSPDPNVVIPETIAAVLSCLKSAAKERSVKRFVYTSSTMACQSVKPEERTMITSSMWNDEAVTQAWAPPPYTPDRGVTVYAASKTEAERALWKYAQDNKLHFDVNSIAPDHCAGEMLHHSQFSSTSGVIASVILSPEEVKEKSKMSGTKRWYVDVTDVARLHVVCLVSDHVQNERILAAGEPFRWNKVLATIRELDPQREVPLDDPNEPDAYVSMDNVRGQELLQEYYGEGWTSLEQIVRPNNLQSR</sequence>
<evidence type="ECO:0000313" key="4">
    <source>
        <dbReference type="EMBL" id="OJZ82079.1"/>
    </source>
</evidence>
<dbReference type="Proteomes" id="UP000184063">
    <property type="component" value="Unassembled WGS sequence"/>
</dbReference>
<proteinExistence type="inferred from homology"/>
<dbReference type="OrthoDB" id="2735536at2759"/>
<organism evidence="4 5">
    <name type="scientific">Aspergillus luchuensis (strain CBS 106.47)</name>
    <dbReference type="NCBI Taxonomy" id="1137211"/>
    <lineage>
        <taxon>Eukaryota</taxon>
        <taxon>Fungi</taxon>
        <taxon>Dikarya</taxon>
        <taxon>Ascomycota</taxon>
        <taxon>Pezizomycotina</taxon>
        <taxon>Eurotiomycetes</taxon>
        <taxon>Eurotiomycetidae</taxon>
        <taxon>Eurotiales</taxon>
        <taxon>Aspergillaceae</taxon>
        <taxon>Aspergillus</taxon>
        <taxon>Aspergillus subgen. Circumdati</taxon>
    </lineage>
</organism>
<protein>
    <recommendedName>
        <fullName evidence="3">NAD-dependent epimerase/dehydratase domain-containing protein</fullName>
    </recommendedName>
</protein>
<dbReference type="GO" id="GO:0016616">
    <property type="term" value="F:oxidoreductase activity, acting on the CH-OH group of donors, NAD or NADP as acceptor"/>
    <property type="evidence" value="ECO:0007669"/>
    <property type="project" value="TreeGrafter"/>
</dbReference>
<dbReference type="InterPro" id="IPR001509">
    <property type="entry name" value="Epimerase_deHydtase"/>
</dbReference>
<dbReference type="Gene3D" id="3.40.50.720">
    <property type="entry name" value="NAD(P)-binding Rossmann-like Domain"/>
    <property type="match status" value="1"/>
</dbReference>
<dbReference type="PANTHER" id="PTHR10366:SF562">
    <property type="entry name" value="ALDEHYDE REDUCTASE II (AFU_ORTHOLOGUE AFUA_1G11360)"/>
    <property type="match status" value="1"/>
</dbReference>
<evidence type="ECO:0000256" key="1">
    <source>
        <dbReference type="ARBA" id="ARBA00023002"/>
    </source>
</evidence>
<evidence type="ECO:0000313" key="5">
    <source>
        <dbReference type="Proteomes" id="UP000184063"/>
    </source>
</evidence>
<dbReference type="Pfam" id="PF01370">
    <property type="entry name" value="Epimerase"/>
    <property type="match status" value="1"/>
</dbReference>
<keyword evidence="1" id="KW-0560">Oxidoreductase</keyword>
<evidence type="ECO:0000259" key="3">
    <source>
        <dbReference type="Pfam" id="PF01370"/>
    </source>
</evidence>